<reference evidence="2 3" key="1">
    <citation type="submission" date="2024-02" db="EMBL/GenBank/DDBJ databases">
        <title>De novo assembly and annotation of 12 fungi associated with fruit tree decline syndrome in Ontario, Canada.</title>
        <authorList>
            <person name="Sulman M."/>
            <person name="Ellouze W."/>
            <person name="Ilyukhin E."/>
        </authorList>
    </citation>
    <scope>NUCLEOTIDE SEQUENCE [LARGE SCALE GENOMIC DNA]</scope>
    <source>
        <strain evidence="2 3">M42-189</strain>
    </source>
</reference>
<evidence type="ECO:0000313" key="3">
    <source>
        <dbReference type="Proteomes" id="UP001521785"/>
    </source>
</evidence>
<evidence type="ECO:0000256" key="1">
    <source>
        <dbReference type="SAM" id="MobiDB-lite"/>
    </source>
</evidence>
<feature type="region of interest" description="Disordered" evidence="1">
    <location>
        <begin position="1"/>
        <end position="37"/>
    </location>
</feature>
<protein>
    <submittedName>
        <fullName evidence="2">Uncharacterized protein</fullName>
    </submittedName>
</protein>
<organism evidence="2 3">
    <name type="scientific">Paraconiothyrium brasiliense</name>
    <dbReference type="NCBI Taxonomy" id="300254"/>
    <lineage>
        <taxon>Eukaryota</taxon>
        <taxon>Fungi</taxon>
        <taxon>Dikarya</taxon>
        <taxon>Ascomycota</taxon>
        <taxon>Pezizomycotina</taxon>
        <taxon>Dothideomycetes</taxon>
        <taxon>Pleosporomycetidae</taxon>
        <taxon>Pleosporales</taxon>
        <taxon>Massarineae</taxon>
        <taxon>Didymosphaeriaceae</taxon>
        <taxon>Paraconiothyrium</taxon>
    </lineage>
</organism>
<sequence>MSNHTIIDVTSDCESQQGTTNLAHDTRAASSIEGNDKQLDEDLYELATGEKEHAAEIHEKDRQLEDVEAENEEIRKPHVKEIKNKGRELKSKDREVRNKDKELVKMVELEKELAVLKV</sequence>
<accession>A0ABR3S013</accession>
<dbReference type="Proteomes" id="UP001521785">
    <property type="component" value="Unassembled WGS sequence"/>
</dbReference>
<gene>
    <name evidence="2" type="ORF">SLS60_001670</name>
</gene>
<evidence type="ECO:0000313" key="2">
    <source>
        <dbReference type="EMBL" id="KAL1610005.1"/>
    </source>
</evidence>
<comment type="caution">
    <text evidence="2">The sequence shown here is derived from an EMBL/GenBank/DDBJ whole genome shotgun (WGS) entry which is preliminary data.</text>
</comment>
<dbReference type="EMBL" id="JAKJXO020000002">
    <property type="protein sequence ID" value="KAL1610005.1"/>
    <property type="molecule type" value="Genomic_DNA"/>
</dbReference>
<feature type="compositionally biased region" description="Polar residues" evidence="1">
    <location>
        <begin position="12"/>
        <end position="33"/>
    </location>
</feature>
<name>A0ABR3S013_9PLEO</name>
<keyword evidence="3" id="KW-1185">Reference proteome</keyword>
<proteinExistence type="predicted"/>